<dbReference type="InterPro" id="IPR015424">
    <property type="entry name" value="PyrdxlP-dep_Trfase"/>
</dbReference>
<keyword evidence="7" id="KW-0808">Transferase</keyword>
<evidence type="ECO:0000256" key="6">
    <source>
        <dbReference type="RuleBase" id="RU000382"/>
    </source>
</evidence>
<evidence type="ECO:0000256" key="3">
    <source>
        <dbReference type="ARBA" id="ARBA00022793"/>
    </source>
</evidence>
<evidence type="ECO:0000256" key="1">
    <source>
        <dbReference type="ARBA" id="ARBA00001933"/>
    </source>
</evidence>
<evidence type="ECO:0000256" key="5">
    <source>
        <dbReference type="ARBA" id="ARBA00023239"/>
    </source>
</evidence>
<keyword evidence="7" id="KW-0032">Aminotransferase</keyword>
<reference evidence="7 8" key="1">
    <citation type="submission" date="2021-02" db="EMBL/GenBank/DDBJ databases">
        <title>De Novo genome assembly of isolated myxobacteria.</title>
        <authorList>
            <person name="Stevens D.C."/>
        </authorList>
    </citation>
    <scope>NUCLEOTIDE SEQUENCE [LARGE SCALE GENOMIC DNA]</scope>
    <source>
        <strain evidence="7 8">SCHIC003</strain>
    </source>
</reference>
<dbReference type="Gene3D" id="1.20.1340.10">
    <property type="entry name" value="dopa decarboxylase, N-terminal domain"/>
    <property type="match status" value="1"/>
</dbReference>
<accession>A0ABX7N2N1</accession>
<dbReference type="Pfam" id="PF00282">
    <property type="entry name" value="Pyridoxal_deC"/>
    <property type="match status" value="1"/>
</dbReference>
<gene>
    <name evidence="7" type="ORF">JY572_32110</name>
</gene>
<protein>
    <submittedName>
        <fullName evidence="7">Aspartate aminotransferase family protein</fullName>
    </submittedName>
</protein>
<dbReference type="SUPFAM" id="SSF53383">
    <property type="entry name" value="PLP-dependent transferases"/>
    <property type="match status" value="1"/>
</dbReference>
<keyword evidence="4 6" id="KW-0663">Pyridoxal phosphate</keyword>
<proteinExistence type="inferred from homology"/>
<dbReference type="PANTHER" id="PTHR11999:SF70">
    <property type="entry name" value="MIP05841P"/>
    <property type="match status" value="1"/>
</dbReference>
<dbReference type="GO" id="GO:0008483">
    <property type="term" value="F:transaminase activity"/>
    <property type="evidence" value="ECO:0007669"/>
    <property type="project" value="UniProtKB-KW"/>
</dbReference>
<dbReference type="InterPro" id="IPR010977">
    <property type="entry name" value="Aromatic_deC"/>
</dbReference>
<dbReference type="Gene3D" id="3.90.1150.10">
    <property type="entry name" value="Aspartate Aminotransferase, domain 1"/>
    <property type="match status" value="1"/>
</dbReference>
<dbReference type="InterPro" id="IPR015421">
    <property type="entry name" value="PyrdxlP-dep_Trfase_major"/>
</dbReference>
<dbReference type="PANTHER" id="PTHR11999">
    <property type="entry name" value="GROUP II PYRIDOXAL-5-PHOSPHATE DECARBOXYLASE"/>
    <property type="match status" value="1"/>
</dbReference>
<evidence type="ECO:0000256" key="2">
    <source>
        <dbReference type="ARBA" id="ARBA00009533"/>
    </source>
</evidence>
<keyword evidence="8" id="KW-1185">Reference proteome</keyword>
<dbReference type="InterPro" id="IPR002129">
    <property type="entry name" value="PyrdxlP-dep_de-COase"/>
</dbReference>
<evidence type="ECO:0000256" key="4">
    <source>
        <dbReference type="ARBA" id="ARBA00022898"/>
    </source>
</evidence>
<dbReference type="EMBL" id="CP071091">
    <property type="protein sequence ID" value="QSQ12957.1"/>
    <property type="molecule type" value="Genomic_DNA"/>
</dbReference>
<dbReference type="InterPro" id="IPR021115">
    <property type="entry name" value="Pyridoxal-P_BS"/>
</dbReference>
<dbReference type="PROSITE" id="PS00392">
    <property type="entry name" value="DDC_GAD_HDC_YDC"/>
    <property type="match status" value="1"/>
</dbReference>
<keyword evidence="5 6" id="KW-0456">Lyase</keyword>
<dbReference type="InterPro" id="IPR015422">
    <property type="entry name" value="PyrdxlP-dep_Trfase_small"/>
</dbReference>
<organism evidence="7 8">
    <name type="scientific">Myxococcus landrumensis</name>
    <dbReference type="NCBI Taxonomy" id="2813577"/>
    <lineage>
        <taxon>Bacteria</taxon>
        <taxon>Pseudomonadati</taxon>
        <taxon>Myxococcota</taxon>
        <taxon>Myxococcia</taxon>
        <taxon>Myxococcales</taxon>
        <taxon>Cystobacterineae</taxon>
        <taxon>Myxococcaceae</taxon>
        <taxon>Myxococcus</taxon>
    </lineage>
</organism>
<comment type="similarity">
    <text evidence="2 6">Belongs to the group II decarboxylase family.</text>
</comment>
<sequence length="507" mass="55164">MRDDSNGGGGGVPHLSAEEFRELGHRMVDWIADYQARVESFPVRSQVAPGGVASKLPLHPPEEGLGGVRGWDSIFKDLEDIILPGLTHWQSPSFFAYFPANASGPAVLGELLSAGLGVQGMLWSTSPAATEVETRVLDWLAELTGLPEDFRSTSATGGCVIQGTASEATLVAMVAARERVRRLGAPVDAEWVAYASTQAHSSVLKAAMLCGVAHGSEDKAHVRLIETDARYALRPDALERAIREDLAAGRRPFFVCATVGSTSSGAVDPVRAVGEVLARTGVRDAGGWLHIDSAWAGAALVCPEHRGLLEGVEVADSLSFNPHKWLLTNFDCNAFYTRDRKALLDALSVTPEYLRNSASASGAVIDYRDWQVPLGRRFRALKLWFVLRHYGAQGLRAHIREHVRLGECFERWVVEDERFEVSAPRSLSLVCFRLKPRLGETPSDTDGRNRALMERVNASGKVFLSHTVLPGVDGLPPRYVLRMAIGSTTTEERHVRAAWELLTASAG</sequence>
<dbReference type="CDD" id="cd06450">
    <property type="entry name" value="DOPA_deC_like"/>
    <property type="match status" value="1"/>
</dbReference>
<comment type="cofactor">
    <cofactor evidence="1 6">
        <name>pyridoxal 5'-phosphate</name>
        <dbReference type="ChEBI" id="CHEBI:597326"/>
    </cofactor>
</comment>
<dbReference type="Gene3D" id="3.40.640.10">
    <property type="entry name" value="Type I PLP-dependent aspartate aminotransferase-like (Major domain)"/>
    <property type="match status" value="1"/>
</dbReference>
<dbReference type="Proteomes" id="UP000663090">
    <property type="component" value="Chromosome"/>
</dbReference>
<name>A0ABX7N2N1_9BACT</name>
<dbReference type="PRINTS" id="PR00800">
    <property type="entry name" value="YHDCRBOXLASE"/>
</dbReference>
<evidence type="ECO:0000313" key="8">
    <source>
        <dbReference type="Proteomes" id="UP000663090"/>
    </source>
</evidence>
<evidence type="ECO:0000313" key="7">
    <source>
        <dbReference type="EMBL" id="QSQ12957.1"/>
    </source>
</evidence>
<dbReference type="RefSeq" id="WP_206714665.1">
    <property type="nucleotide sequence ID" value="NZ_CP071091.1"/>
</dbReference>
<keyword evidence="3" id="KW-0210">Decarboxylase</keyword>